<keyword evidence="4 6" id="KW-1133">Transmembrane helix</keyword>
<gene>
    <name evidence="7" type="ORF">DCAF_LOCUS4383</name>
</gene>
<evidence type="ECO:0000256" key="1">
    <source>
        <dbReference type="ARBA" id="ARBA00004141"/>
    </source>
</evidence>
<reference evidence="7 8" key="1">
    <citation type="submission" date="2024-01" db="EMBL/GenBank/DDBJ databases">
        <authorList>
            <person name="Waweru B."/>
        </authorList>
    </citation>
    <scope>NUCLEOTIDE SEQUENCE [LARGE SCALE GENOMIC DNA]</scope>
</reference>
<protein>
    <submittedName>
        <fullName evidence="7">Uncharacterized protein</fullName>
    </submittedName>
</protein>
<accession>A0AAV1R2C9</accession>
<dbReference type="Pfam" id="PF01554">
    <property type="entry name" value="MatE"/>
    <property type="match status" value="1"/>
</dbReference>
<sequence>MMLSSGVTALLHIIVCWGLVFKSGLGSKGAALAITISNWINVVLLAIYVKYSPACAKTWTGFSKEALHDISSFVKLAVPSAIMICLEYWSFEMVVLLSGLLPNPKLEASVLSISLNTCWMVYMISVGLGGAISTRVSNELGAGRPQGAHLALCVMIIIALSEGAVVGITTILVRQVWGKLYSNEEEVIRYVANMMPVLALSDFLDGFQCVLSGAARGCGWQNLCAFINLGAYYVVAIPSAVLLAFIFHVGGMGLWMGIICGLIVQVVALVTVNACTDWDREAAKAISRVRETSIDSHET</sequence>
<name>A0AAV1R2C9_9ROSI</name>
<dbReference type="EMBL" id="CAWUPB010000851">
    <property type="protein sequence ID" value="CAK7326680.1"/>
    <property type="molecule type" value="Genomic_DNA"/>
</dbReference>
<evidence type="ECO:0000256" key="4">
    <source>
        <dbReference type="ARBA" id="ARBA00022989"/>
    </source>
</evidence>
<dbReference type="PANTHER" id="PTHR11206">
    <property type="entry name" value="MULTIDRUG RESISTANCE PROTEIN"/>
    <property type="match status" value="1"/>
</dbReference>
<organism evidence="7 8">
    <name type="scientific">Dovyalis caffra</name>
    <dbReference type="NCBI Taxonomy" id="77055"/>
    <lineage>
        <taxon>Eukaryota</taxon>
        <taxon>Viridiplantae</taxon>
        <taxon>Streptophyta</taxon>
        <taxon>Embryophyta</taxon>
        <taxon>Tracheophyta</taxon>
        <taxon>Spermatophyta</taxon>
        <taxon>Magnoliopsida</taxon>
        <taxon>eudicotyledons</taxon>
        <taxon>Gunneridae</taxon>
        <taxon>Pentapetalae</taxon>
        <taxon>rosids</taxon>
        <taxon>fabids</taxon>
        <taxon>Malpighiales</taxon>
        <taxon>Salicaceae</taxon>
        <taxon>Flacourtieae</taxon>
        <taxon>Dovyalis</taxon>
    </lineage>
</organism>
<feature type="transmembrane region" description="Helical" evidence="6">
    <location>
        <begin position="28"/>
        <end position="49"/>
    </location>
</feature>
<keyword evidence="3 6" id="KW-0812">Transmembrane</keyword>
<dbReference type="NCBIfam" id="TIGR00797">
    <property type="entry name" value="matE"/>
    <property type="match status" value="1"/>
</dbReference>
<proteinExistence type="inferred from homology"/>
<dbReference type="CDD" id="cd13132">
    <property type="entry name" value="MATE_eukaryotic"/>
    <property type="match status" value="1"/>
</dbReference>
<evidence type="ECO:0000313" key="7">
    <source>
        <dbReference type="EMBL" id="CAK7326680.1"/>
    </source>
</evidence>
<feature type="transmembrane region" description="Helical" evidence="6">
    <location>
        <begin position="150"/>
        <end position="173"/>
    </location>
</feature>
<dbReference type="InterPro" id="IPR045069">
    <property type="entry name" value="MATE_euk"/>
</dbReference>
<keyword evidence="5 6" id="KW-0472">Membrane</keyword>
<evidence type="ECO:0000256" key="5">
    <source>
        <dbReference type="ARBA" id="ARBA00023136"/>
    </source>
</evidence>
<dbReference type="InterPro" id="IPR002528">
    <property type="entry name" value="MATE_fam"/>
</dbReference>
<comment type="caution">
    <text evidence="7">The sequence shown here is derived from an EMBL/GenBank/DDBJ whole genome shotgun (WGS) entry which is preliminary data.</text>
</comment>
<feature type="transmembrane region" description="Helical" evidence="6">
    <location>
        <begin position="223"/>
        <end position="247"/>
    </location>
</feature>
<dbReference type="GO" id="GO:0042910">
    <property type="term" value="F:xenobiotic transmembrane transporter activity"/>
    <property type="evidence" value="ECO:0007669"/>
    <property type="project" value="InterPro"/>
</dbReference>
<feature type="transmembrane region" description="Helical" evidence="6">
    <location>
        <begin position="253"/>
        <end position="275"/>
    </location>
</feature>
<evidence type="ECO:0000256" key="3">
    <source>
        <dbReference type="ARBA" id="ARBA00022692"/>
    </source>
</evidence>
<dbReference type="Proteomes" id="UP001314170">
    <property type="component" value="Unassembled WGS sequence"/>
</dbReference>
<keyword evidence="8" id="KW-1185">Reference proteome</keyword>
<evidence type="ECO:0000256" key="2">
    <source>
        <dbReference type="ARBA" id="ARBA00010199"/>
    </source>
</evidence>
<evidence type="ECO:0000313" key="8">
    <source>
        <dbReference type="Proteomes" id="UP001314170"/>
    </source>
</evidence>
<dbReference type="GO" id="GO:0016020">
    <property type="term" value="C:membrane"/>
    <property type="evidence" value="ECO:0007669"/>
    <property type="project" value="UniProtKB-SubCell"/>
</dbReference>
<dbReference type="AlphaFoldDB" id="A0AAV1R2C9"/>
<dbReference type="GO" id="GO:1990961">
    <property type="term" value="P:xenobiotic detoxification by transmembrane export across the plasma membrane"/>
    <property type="evidence" value="ECO:0007669"/>
    <property type="project" value="InterPro"/>
</dbReference>
<comment type="similarity">
    <text evidence="2">Belongs to the multi antimicrobial extrusion (MATE) (TC 2.A.66.1) family.</text>
</comment>
<comment type="subcellular location">
    <subcellularLocation>
        <location evidence="1">Membrane</location>
        <topology evidence="1">Multi-pass membrane protein</topology>
    </subcellularLocation>
</comment>
<dbReference type="GO" id="GO:0015297">
    <property type="term" value="F:antiporter activity"/>
    <property type="evidence" value="ECO:0007669"/>
    <property type="project" value="InterPro"/>
</dbReference>
<evidence type="ECO:0000256" key="6">
    <source>
        <dbReference type="SAM" id="Phobius"/>
    </source>
</evidence>
<feature type="transmembrane region" description="Helical" evidence="6">
    <location>
        <begin position="109"/>
        <end position="129"/>
    </location>
</feature>